<dbReference type="EMBL" id="CM047899">
    <property type="protein sequence ID" value="KAJ0102296.1"/>
    <property type="molecule type" value="Genomic_DNA"/>
</dbReference>
<sequence length="289" mass="30708">MAEKARLAVYKVCWNGGHCMESDILAGLDKAVEDGVDVISIALGSGRSEPDFLDPIAIGSFGAMEKGVFVSAAAGNSSFRAETVDNVAPWMITVGASTIDRKFPADVIVVCDRADIGCVDKGNAVKKAGGIELVKKVLNYVNSTKNPRATMVFHKTQLGAKPAPVVPVFSSGGPNPQSIYIVKPDVIAPGVDILAAWTNDSSPSGCLEDTRRAEFNIISGTSMSCPHVSGLAALLKAAHLDWSPAMIKSALMTTAYTQDEDGNPLLDEKDLNQTNIWAMGLDMWILRKL</sequence>
<evidence type="ECO:0000313" key="2">
    <source>
        <dbReference type="Proteomes" id="UP001164250"/>
    </source>
</evidence>
<keyword evidence="2" id="KW-1185">Reference proteome</keyword>
<proteinExistence type="predicted"/>
<name>A0ACC1BTD2_9ROSI</name>
<organism evidence="1 2">
    <name type="scientific">Pistacia atlantica</name>
    <dbReference type="NCBI Taxonomy" id="434234"/>
    <lineage>
        <taxon>Eukaryota</taxon>
        <taxon>Viridiplantae</taxon>
        <taxon>Streptophyta</taxon>
        <taxon>Embryophyta</taxon>
        <taxon>Tracheophyta</taxon>
        <taxon>Spermatophyta</taxon>
        <taxon>Magnoliopsida</taxon>
        <taxon>eudicotyledons</taxon>
        <taxon>Gunneridae</taxon>
        <taxon>Pentapetalae</taxon>
        <taxon>rosids</taxon>
        <taxon>malvids</taxon>
        <taxon>Sapindales</taxon>
        <taxon>Anacardiaceae</taxon>
        <taxon>Pistacia</taxon>
    </lineage>
</organism>
<protein>
    <submittedName>
        <fullName evidence="1">Uncharacterized protein</fullName>
    </submittedName>
</protein>
<comment type="caution">
    <text evidence="1">The sequence shown here is derived from an EMBL/GenBank/DDBJ whole genome shotgun (WGS) entry which is preliminary data.</text>
</comment>
<accession>A0ACC1BTD2</accession>
<evidence type="ECO:0000313" key="1">
    <source>
        <dbReference type="EMBL" id="KAJ0102296.1"/>
    </source>
</evidence>
<gene>
    <name evidence="1" type="ORF">Patl1_06080</name>
</gene>
<reference evidence="2" key="1">
    <citation type="journal article" date="2023" name="G3 (Bethesda)">
        <title>Genome assembly and association tests identify interacting loci associated with vigor, precocity, and sex in interspecific pistachio rootstocks.</title>
        <authorList>
            <person name="Palmer W."/>
            <person name="Jacygrad E."/>
            <person name="Sagayaradj S."/>
            <person name="Cavanaugh K."/>
            <person name="Han R."/>
            <person name="Bertier L."/>
            <person name="Beede B."/>
            <person name="Kafkas S."/>
            <person name="Golino D."/>
            <person name="Preece J."/>
            <person name="Michelmore R."/>
        </authorList>
    </citation>
    <scope>NUCLEOTIDE SEQUENCE [LARGE SCALE GENOMIC DNA]</scope>
</reference>
<dbReference type="Proteomes" id="UP001164250">
    <property type="component" value="Chromosome 3"/>
</dbReference>